<feature type="transmembrane region" description="Helical" evidence="2">
    <location>
        <begin position="24"/>
        <end position="46"/>
    </location>
</feature>
<evidence type="ECO:0000313" key="3">
    <source>
        <dbReference type="EMBL" id="GAA4932197.1"/>
    </source>
</evidence>
<dbReference type="Proteomes" id="UP001499993">
    <property type="component" value="Unassembled WGS sequence"/>
</dbReference>
<feature type="transmembrane region" description="Helical" evidence="2">
    <location>
        <begin position="140"/>
        <end position="162"/>
    </location>
</feature>
<protein>
    <recommendedName>
        <fullName evidence="5">Integral membrane protein</fullName>
    </recommendedName>
</protein>
<feature type="transmembrane region" description="Helical" evidence="2">
    <location>
        <begin position="174"/>
        <end position="193"/>
    </location>
</feature>
<comment type="caution">
    <text evidence="3">The sequence shown here is derived from an EMBL/GenBank/DDBJ whole genome shotgun (WGS) entry which is preliminary data.</text>
</comment>
<reference evidence="4" key="1">
    <citation type="journal article" date="2019" name="Int. J. Syst. Evol. Microbiol.">
        <title>The Global Catalogue of Microorganisms (GCM) 10K type strain sequencing project: providing services to taxonomists for standard genome sequencing and annotation.</title>
        <authorList>
            <consortium name="The Broad Institute Genomics Platform"/>
            <consortium name="The Broad Institute Genome Sequencing Center for Infectious Disease"/>
            <person name="Wu L."/>
            <person name="Ma J."/>
        </authorList>
    </citation>
    <scope>NUCLEOTIDE SEQUENCE [LARGE SCALE GENOMIC DNA]</scope>
    <source>
        <strain evidence="4">JCM 18123</strain>
    </source>
</reference>
<feature type="transmembrane region" description="Helical" evidence="2">
    <location>
        <begin position="58"/>
        <end position="80"/>
    </location>
</feature>
<proteinExistence type="predicted"/>
<evidence type="ECO:0008006" key="5">
    <source>
        <dbReference type="Google" id="ProtNLM"/>
    </source>
</evidence>
<accession>A0ABP9GBC4</accession>
<feature type="region of interest" description="Disordered" evidence="1">
    <location>
        <begin position="200"/>
        <end position="220"/>
    </location>
</feature>
<sequence length="220" mass="22958">MLEAARSRYPPGREAGFREDGGSMVTGAILAVEALFWVFVVGGLAARYLARATRLSTVLLLLVPVLDVVLLAVIAVHLSLGGTADRSHGFGALYLGFTVAYGHSVIQWADVRFAHRFAGGPPPPRPPKAGAPAVRREAAAWLRCVAACAIGAGVLAGLILFVGDAERTAALQDSFAIVRVVLAGHTLISVWVIGEAAARSRRKDGQSPGAAADRRAGSRS</sequence>
<keyword evidence="4" id="KW-1185">Reference proteome</keyword>
<organism evidence="3 4">
    <name type="scientific">Streptomonospora halophila</name>
    <dbReference type="NCBI Taxonomy" id="427369"/>
    <lineage>
        <taxon>Bacteria</taxon>
        <taxon>Bacillati</taxon>
        <taxon>Actinomycetota</taxon>
        <taxon>Actinomycetes</taxon>
        <taxon>Streptosporangiales</taxon>
        <taxon>Nocardiopsidaceae</taxon>
        <taxon>Streptomonospora</taxon>
    </lineage>
</organism>
<evidence type="ECO:0000256" key="2">
    <source>
        <dbReference type="SAM" id="Phobius"/>
    </source>
</evidence>
<name>A0ABP9GBC4_9ACTN</name>
<keyword evidence="2" id="KW-0812">Transmembrane</keyword>
<evidence type="ECO:0000313" key="4">
    <source>
        <dbReference type="Proteomes" id="UP001499993"/>
    </source>
</evidence>
<keyword evidence="2" id="KW-0472">Membrane</keyword>
<feature type="transmembrane region" description="Helical" evidence="2">
    <location>
        <begin position="92"/>
        <end position="109"/>
    </location>
</feature>
<keyword evidence="2" id="KW-1133">Transmembrane helix</keyword>
<dbReference type="EMBL" id="BAABIK010000004">
    <property type="protein sequence ID" value="GAA4932197.1"/>
    <property type="molecule type" value="Genomic_DNA"/>
</dbReference>
<evidence type="ECO:0000256" key="1">
    <source>
        <dbReference type="SAM" id="MobiDB-lite"/>
    </source>
</evidence>
<gene>
    <name evidence="3" type="ORF">GCM10023224_10400</name>
</gene>